<evidence type="ECO:0000313" key="4">
    <source>
        <dbReference type="EMBL" id="CAI78552.1"/>
    </source>
</evidence>
<sequence length="239" mass="26645">MDPETIQRLIALNHQFYQTFAAPFSATRQRLQPGVLRLLPTITSAARILDLGCGNGELARQLHQRGFQGSYLGLDFSAGLLAEAARGLPEAHFRFRQADLASPSWFPPSEHPFDLALAFAALHHLPGAALRQGVITEIRRLLTPGGCFIHSNWQFLNSPRLVKRIQPWSAAGIDEGMLEVGDYLLDWRQGGPALRYVHHFTEEELSALAKTNSFTLLDSFLSDGEGGRLGLYQIWQVTW</sequence>
<keyword evidence="2" id="KW-0808">Transferase</keyword>
<dbReference type="Gene3D" id="3.40.50.150">
    <property type="entry name" value="Vaccinia Virus protein VP39"/>
    <property type="match status" value="1"/>
</dbReference>
<evidence type="ECO:0000256" key="2">
    <source>
        <dbReference type="ARBA" id="ARBA00022679"/>
    </source>
</evidence>
<protein>
    <recommendedName>
        <fullName evidence="3">Methyltransferase domain-containing protein</fullName>
    </recommendedName>
</protein>
<dbReference type="GO" id="GO:0032259">
    <property type="term" value="P:methylation"/>
    <property type="evidence" value="ECO:0007669"/>
    <property type="project" value="UniProtKB-KW"/>
</dbReference>
<dbReference type="CDD" id="cd02440">
    <property type="entry name" value="AdoMet_MTases"/>
    <property type="match status" value="1"/>
</dbReference>
<evidence type="ECO:0000259" key="3">
    <source>
        <dbReference type="Pfam" id="PF13649"/>
    </source>
</evidence>
<dbReference type="PANTHER" id="PTHR43861:SF1">
    <property type="entry name" value="TRANS-ACONITATE 2-METHYLTRANSFERASE"/>
    <property type="match status" value="1"/>
</dbReference>
<dbReference type="GO" id="GO:0008168">
    <property type="term" value="F:methyltransferase activity"/>
    <property type="evidence" value="ECO:0007669"/>
    <property type="project" value="UniProtKB-KW"/>
</dbReference>
<evidence type="ECO:0000256" key="1">
    <source>
        <dbReference type="ARBA" id="ARBA00022603"/>
    </source>
</evidence>
<dbReference type="EMBL" id="AJ937764">
    <property type="protein sequence ID" value="CAI78552.1"/>
    <property type="molecule type" value="Genomic_DNA"/>
</dbReference>
<organism evidence="4">
    <name type="scientific">uncultured Chloroflexota bacterium</name>
    <dbReference type="NCBI Taxonomy" id="166587"/>
    <lineage>
        <taxon>Bacteria</taxon>
        <taxon>Bacillati</taxon>
        <taxon>Chloroflexota</taxon>
        <taxon>environmental samples</taxon>
    </lineage>
</organism>
<keyword evidence="1" id="KW-0489">Methyltransferase</keyword>
<dbReference type="Pfam" id="PF13649">
    <property type="entry name" value="Methyltransf_25"/>
    <property type="match status" value="1"/>
</dbReference>
<reference evidence="4" key="1">
    <citation type="journal article" date="2005" name="Environ. Microbiol.">
        <title>Lateral gene transfer and phylogenetic assignment of environmental fosmid clones.</title>
        <authorList>
            <person name="Nesbo C.L."/>
            <person name="Boucher Y."/>
            <person name="Dlutek M."/>
            <person name="Doolittle F.W."/>
        </authorList>
    </citation>
    <scope>NUCLEOTIDE SEQUENCE</scope>
</reference>
<proteinExistence type="predicted"/>
<dbReference type="SUPFAM" id="SSF53335">
    <property type="entry name" value="S-adenosyl-L-methionine-dependent methyltransferases"/>
    <property type="match status" value="1"/>
</dbReference>
<dbReference type="PANTHER" id="PTHR43861">
    <property type="entry name" value="TRANS-ACONITATE 2-METHYLTRANSFERASE-RELATED"/>
    <property type="match status" value="1"/>
</dbReference>
<name>Q2Z013_9CHLR</name>
<feature type="domain" description="Methyltransferase" evidence="3">
    <location>
        <begin position="48"/>
        <end position="146"/>
    </location>
</feature>
<dbReference type="InterPro" id="IPR029063">
    <property type="entry name" value="SAM-dependent_MTases_sf"/>
</dbReference>
<dbReference type="InterPro" id="IPR041698">
    <property type="entry name" value="Methyltransf_25"/>
</dbReference>
<accession>Q2Z013</accession>
<dbReference type="AlphaFoldDB" id="Q2Z013"/>